<sequence length="233" mass="23095">MAQASKGLIGALQASLGGLLSTSGRLHGGLGPSAGPAALVSGAWGLSACAAFTRSVATTSAGASATAPAEPGPASTASDAGSGAAQEAEAISSGSNSGGGGFSTGFRKVVSERRAGQLGALEGIVHIQNTLNNIILTLTDKQGLIKTYTSAGVVGYKGSRKSQPVAAEKAAEELARRALKLGYSSVQVRLKGAGSNKQYAVTSLAAAGLTITSLADVTPVPYNGCRLPKKRRV</sequence>
<evidence type="ECO:0000256" key="3">
    <source>
        <dbReference type="ARBA" id="ARBA00023274"/>
    </source>
</evidence>
<dbReference type="AlphaFoldDB" id="A0A2K3DQ48"/>
<dbReference type="InterPro" id="IPR001971">
    <property type="entry name" value="Ribosomal_uS11"/>
</dbReference>
<proteinExistence type="evidence at protein level"/>
<dbReference type="KEGG" id="cre:CHLRE_06g288400v5"/>
<dbReference type="GO" id="GO:0003735">
    <property type="term" value="F:structural constituent of ribosome"/>
    <property type="evidence" value="ECO:0000318"/>
    <property type="project" value="GO_Central"/>
</dbReference>
<reference evidence="7" key="2">
    <citation type="submission" date="2021-08" db="PDB data bank">
        <title>The Chlamydomonas mitochondrial ribosome: how to build a ribosome from RNA fragments.</title>
        <authorList>
            <person name="Waltz F."/>
            <person name="Salinas-Giege T."/>
            <person name="Englmeier R."/>
            <person name="Meichel H."/>
            <person name="Soufari H."/>
            <person name="Kuhn L."/>
            <person name="Pfeffer S."/>
            <person name="Foerster F."/>
            <person name="Engel B.D."/>
            <person name="Giege P."/>
            <person name="Drouard L."/>
            <person name="Hashem Y."/>
        </authorList>
    </citation>
    <scope>STRUCTURE BY ELECTRON MICROSCOPY (4.20 ANGSTROMS)</scope>
</reference>
<dbReference type="Gene3D" id="3.30.420.80">
    <property type="entry name" value="Ribosomal protein S11"/>
    <property type="match status" value="1"/>
</dbReference>
<dbReference type="SUPFAM" id="SSF53137">
    <property type="entry name" value="Translational machinery components"/>
    <property type="match status" value="1"/>
</dbReference>
<dbReference type="PANTHER" id="PTHR11759">
    <property type="entry name" value="40S RIBOSOMAL PROTEIN S14/30S RIBOSOMAL PROTEIN S11"/>
    <property type="match status" value="1"/>
</dbReference>
<dbReference type="PDB" id="7PKQ">
    <property type="method" value="EM"/>
    <property type="resolution" value="4.20 A"/>
    <property type="chains" value="k=1-233"/>
</dbReference>
<dbReference type="GO" id="GO:0006412">
    <property type="term" value="P:translation"/>
    <property type="evidence" value="ECO:0000318"/>
    <property type="project" value="GO_Central"/>
</dbReference>
<dbReference type="STRING" id="3055.A0A2K3DQ48"/>
<accession>A0A2K3DQ48</accession>
<evidence type="ECO:0008006" key="8">
    <source>
        <dbReference type="Google" id="ProtNLM"/>
    </source>
</evidence>
<evidence type="ECO:0007829" key="7">
    <source>
        <dbReference type="PDB" id="7PKQ"/>
    </source>
</evidence>
<protein>
    <recommendedName>
        <fullName evidence="8">Mitochondrial ribosomal protein S11</fullName>
    </recommendedName>
</protein>
<dbReference type="RefSeq" id="XP_001695507.2">
    <property type="nucleotide sequence ID" value="XM_001695455.2"/>
</dbReference>
<keyword evidence="2" id="KW-0689">Ribosomal protein</keyword>
<feature type="compositionally biased region" description="Low complexity" evidence="4">
    <location>
        <begin position="63"/>
        <end position="85"/>
    </location>
</feature>
<evidence type="ECO:0000256" key="4">
    <source>
        <dbReference type="SAM" id="MobiDB-lite"/>
    </source>
</evidence>
<dbReference type="PaxDb" id="3055-EDP01765"/>
<keyword evidence="6" id="KW-1185">Reference proteome</keyword>
<gene>
    <name evidence="5" type="ORF">CHLRE_06g288400v5</name>
</gene>
<dbReference type="InParanoid" id="A0A2K3DQ48"/>
<dbReference type="OrthoDB" id="535480at2759"/>
<evidence type="ECO:0000313" key="6">
    <source>
        <dbReference type="Proteomes" id="UP000006906"/>
    </source>
</evidence>
<dbReference type="NCBIfam" id="NF003698">
    <property type="entry name" value="PRK05309.1"/>
    <property type="match status" value="1"/>
</dbReference>
<evidence type="ECO:0000313" key="5">
    <source>
        <dbReference type="EMBL" id="PNW82661.1"/>
    </source>
</evidence>
<dbReference type="ExpressionAtlas" id="A0A2K3DQ48">
    <property type="expression patterns" value="baseline and differential"/>
</dbReference>
<organism evidence="5 6">
    <name type="scientific">Chlamydomonas reinhardtii</name>
    <name type="common">Chlamydomonas smithii</name>
    <dbReference type="NCBI Taxonomy" id="3055"/>
    <lineage>
        <taxon>Eukaryota</taxon>
        <taxon>Viridiplantae</taxon>
        <taxon>Chlorophyta</taxon>
        <taxon>core chlorophytes</taxon>
        <taxon>Chlorophyceae</taxon>
        <taxon>CS clade</taxon>
        <taxon>Chlamydomonadales</taxon>
        <taxon>Chlamydomonadaceae</taxon>
        <taxon>Chlamydomonas</taxon>
    </lineage>
</organism>
<dbReference type="Proteomes" id="UP000006906">
    <property type="component" value="Chromosome 6"/>
</dbReference>
<dbReference type="Gramene" id="PNW82661">
    <property type="protein sequence ID" value="PNW82661"/>
    <property type="gene ID" value="CHLRE_06g288400v5"/>
</dbReference>
<dbReference type="GO" id="GO:1990904">
    <property type="term" value="C:ribonucleoprotein complex"/>
    <property type="evidence" value="ECO:0007669"/>
    <property type="project" value="UniProtKB-KW"/>
</dbReference>
<name>A0A2K3DQ48_CHLRE</name>
<evidence type="ECO:0000256" key="2">
    <source>
        <dbReference type="ARBA" id="ARBA00022980"/>
    </source>
</evidence>
<dbReference type="HAMAP" id="MF_01310">
    <property type="entry name" value="Ribosomal_uS11"/>
    <property type="match status" value="1"/>
</dbReference>
<evidence type="ECO:0000256" key="1">
    <source>
        <dbReference type="ARBA" id="ARBA00006194"/>
    </source>
</evidence>
<comment type="similarity">
    <text evidence="1">Belongs to the universal ribosomal protein uS11 family.</text>
</comment>
<dbReference type="InterPro" id="IPR036967">
    <property type="entry name" value="Ribosomal_uS11_sf"/>
</dbReference>
<reference evidence="5 6" key="1">
    <citation type="journal article" date="2007" name="Science">
        <title>The Chlamydomonas genome reveals the evolution of key animal and plant functions.</title>
        <authorList>
            <person name="Merchant S.S."/>
            <person name="Prochnik S.E."/>
            <person name="Vallon O."/>
            <person name="Harris E.H."/>
            <person name="Karpowicz S.J."/>
            <person name="Witman G.B."/>
            <person name="Terry A."/>
            <person name="Salamov A."/>
            <person name="Fritz-Laylin L.K."/>
            <person name="Marechal-Drouard L."/>
            <person name="Marshall W.F."/>
            <person name="Qu L.H."/>
            <person name="Nelson D.R."/>
            <person name="Sanderfoot A.A."/>
            <person name="Spalding M.H."/>
            <person name="Kapitonov V.V."/>
            <person name="Ren Q."/>
            <person name="Ferris P."/>
            <person name="Lindquist E."/>
            <person name="Shapiro H."/>
            <person name="Lucas S.M."/>
            <person name="Grimwood J."/>
            <person name="Schmutz J."/>
            <person name="Cardol P."/>
            <person name="Cerutti H."/>
            <person name="Chanfreau G."/>
            <person name="Chen C.L."/>
            <person name="Cognat V."/>
            <person name="Croft M.T."/>
            <person name="Dent R."/>
            <person name="Dutcher S."/>
            <person name="Fernandez E."/>
            <person name="Fukuzawa H."/>
            <person name="Gonzalez-Ballester D."/>
            <person name="Gonzalez-Halphen D."/>
            <person name="Hallmann A."/>
            <person name="Hanikenne M."/>
            <person name="Hippler M."/>
            <person name="Inwood W."/>
            <person name="Jabbari K."/>
            <person name="Kalanon M."/>
            <person name="Kuras R."/>
            <person name="Lefebvre P.A."/>
            <person name="Lemaire S.D."/>
            <person name="Lobanov A.V."/>
            <person name="Lohr M."/>
            <person name="Manuell A."/>
            <person name="Meier I."/>
            <person name="Mets L."/>
            <person name="Mittag M."/>
            <person name="Mittelmeier T."/>
            <person name="Moroney J.V."/>
            <person name="Moseley J."/>
            <person name="Napoli C."/>
            <person name="Nedelcu A.M."/>
            <person name="Niyogi K."/>
            <person name="Novoselov S.V."/>
            <person name="Paulsen I.T."/>
            <person name="Pazour G."/>
            <person name="Purton S."/>
            <person name="Ral J.P."/>
            <person name="Riano-Pachon D.M."/>
            <person name="Riekhof W."/>
            <person name="Rymarquis L."/>
            <person name="Schroda M."/>
            <person name="Stern D."/>
            <person name="Umen J."/>
            <person name="Willows R."/>
            <person name="Wilson N."/>
            <person name="Zimmer S.L."/>
            <person name="Allmer J."/>
            <person name="Balk J."/>
            <person name="Bisova K."/>
            <person name="Chen C.J."/>
            <person name="Elias M."/>
            <person name="Gendler K."/>
            <person name="Hauser C."/>
            <person name="Lamb M.R."/>
            <person name="Ledford H."/>
            <person name="Long J.C."/>
            <person name="Minagawa J."/>
            <person name="Page M.D."/>
            <person name="Pan J."/>
            <person name="Pootakham W."/>
            <person name="Roje S."/>
            <person name="Rose A."/>
            <person name="Stahlberg E."/>
            <person name="Terauchi A.M."/>
            <person name="Yang P."/>
            <person name="Ball S."/>
            <person name="Bowler C."/>
            <person name="Dieckmann C.L."/>
            <person name="Gladyshev V.N."/>
            <person name="Green P."/>
            <person name="Jorgensen R."/>
            <person name="Mayfield S."/>
            <person name="Mueller-Roeber B."/>
            <person name="Rajamani S."/>
            <person name="Sayre R.T."/>
            <person name="Brokstein P."/>
            <person name="Dubchak I."/>
            <person name="Goodstein D."/>
            <person name="Hornick L."/>
            <person name="Huang Y.W."/>
            <person name="Jhaveri J."/>
            <person name="Luo Y."/>
            <person name="Martinez D."/>
            <person name="Ngau W.C."/>
            <person name="Otillar B."/>
            <person name="Poliakov A."/>
            <person name="Porter A."/>
            <person name="Szajkowski L."/>
            <person name="Werner G."/>
            <person name="Zhou K."/>
            <person name="Grigoriev I.V."/>
            <person name="Rokhsar D.S."/>
            <person name="Grossman A.R."/>
        </authorList>
    </citation>
    <scope>NUCLEOTIDE SEQUENCE [LARGE SCALE GENOMIC DNA]</scope>
    <source>
        <strain evidence="6">CC-503</strain>
    </source>
</reference>
<dbReference type="EMDB" id="EMD-13477"/>
<dbReference type="SMR" id="A0A2K3DQ48"/>
<dbReference type="GO" id="GO:0005840">
    <property type="term" value="C:ribosome"/>
    <property type="evidence" value="ECO:0007669"/>
    <property type="project" value="UniProtKB-KW"/>
</dbReference>
<keyword evidence="7" id="KW-0002">3D-structure</keyword>
<dbReference type="GeneID" id="5721049"/>
<feature type="region of interest" description="Disordered" evidence="4">
    <location>
        <begin position="63"/>
        <end position="99"/>
    </location>
</feature>
<keyword evidence="3" id="KW-0687">Ribonucleoprotein</keyword>
<dbReference type="EMBL" id="CM008967">
    <property type="protein sequence ID" value="PNW82661.1"/>
    <property type="molecule type" value="Genomic_DNA"/>
</dbReference>
<dbReference type="Pfam" id="PF00411">
    <property type="entry name" value="Ribosomal_S11"/>
    <property type="match status" value="1"/>
</dbReference>